<dbReference type="PATRIC" id="fig|1197719.3.peg.1172"/>
<accession>S5MUP5</accession>
<dbReference type="KEGG" id="sbz:A464_1178"/>
<reference evidence="1 2" key="1">
    <citation type="submission" date="2013-07" db="EMBL/GenBank/DDBJ databases">
        <title>Genome sequence of Salmonella bongori N268-08 - a rare clinical isolate.</title>
        <authorList>
            <person name="Marti R."/>
            <person name="Hagens S."/>
            <person name="Loessner M.J."/>
            <person name="Klumpp J."/>
        </authorList>
    </citation>
    <scope>NUCLEOTIDE SEQUENCE [LARGE SCALE GENOMIC DNA]</scope>
    <source>
        <strain evidence="1 2">N268-08</strain>
    </source>
</reference>
<dbReference type="Proteomes" id="UP000015042">
    <property type="component" value="Chromosome"/>
</dbReference>
<proteinExistence type="predicted"/>
<gene>
    <name evidence="1" type="ORF">A464_1178</name>
</gene>
<organism evidence="1 2">
    <name type="scientific">Salmonella bongori N268-08</name>
    <dbReference type="NCBI Taxonomy" id="1197719"/>
    <lineage>
        <taxon>Bacteria</taxon>
        <taxon>Pseudomonadati</taxon>
        <taxon>Pseudomonadota</taxon>
        <taxon>Gammaproteobacteria</taxon>
        <taxon>Enterobacterales</taxon>
        <taxon>Enterobacteriaceae</taxon>
        <taxon>Salmonella</taxon>
    </lineage>
</organism>
<sequence length="37" mass="3888">MLVSFVSNELIGAHPGSTNFSKATGDSVIETGMITIY</sequence>
<name>S5MUP5_SALBN</name>
<dbReference type="AlphaFoldDB" id="S5MUP5"/>
<dbReference type="EMBL" id="CP006608">
    <property type="protein sequence ID" value="AGR58364.1"/>
    <property type="molecule type" value="Genomic_DNA"/>
</dbReference>
<dbReference type="HOGENOM" id="CLU_3348315_0_0_6"/>
<protein>
    <submittedName>
        <fullName evidence="1">Uncharacterized protein</fullName>
    </submittedName>
</protein>
<evidence type="ECO:0000313" key="2">
    <source>
        <dbReference type="Proteomes" id="UP000015042"/>
    </source>
</evidence>
<evidence type="ECO:0000313" key="1">
    <source>
        <dbReference type="EMBL" id="AGR58364.1"/>
    </source>
</evidence>